<dbReference type="InterPro" id="IPR036161">
    <property type="entry name" value="RPB6/omega-like_sf"/>
</dbReference>
<name>A0A923RLH7_9FIRM</name>
<evidence type="ECO:0000313" key="3">
    <source>
        <dbReference type="EMBL" id="MBC5658361.1"/>
    </source>
</evidence>
<keyword evidence="1" id="KW-0240">DNA-directed RNA polymerase</keyword>
<dbReference type="Proteomes" id="UP000649345">
    <property type="component" value="Unassembled WGS sequence"/>
</dbReference>
<evidence type="ECO:0000256" key="2">
    <source>
        <dbReference type="ARBA" id="ARBA00023163"/>
    </source>
</evidence>
<dbReference type="GO" id="GO:0003677">
    <property type="term" value="F:DNA binding"/>
    <property type="evidence" value="ECO:0007669"/>
    <property type="project" value="InterPro"/>
</dbReference>
<evidence type="ECO:0000256" key="1">
    <source>
        <dbReference type="ARBA" id="ARBA00022478"/>
    </source>
</evidence>
<accession>A0A923RLH7</accession>
<sequence>MKQIGNLAVVCARRQDVLLQVGSEKVCVHVGAGPERNTLHAAWDDDDAIQRIVHELNFGKYAAGRNGLHTAQQNCSVGRGKEKIA</sequence>
<dbReference type="GO" id="GO:0000428">
    <property type="term" value="C:DNA-directed RNA polymerase complex"/>
    <property type="evidence" value="ECO:0007669"/>
    <property type="project" value="UniProtKB-KW"/>
</dbReference>
<proteinExistence type="predicted"/>
<dbReference type="GO" id="GO:0006351">
    <property type="term" value="P:DNA-templated transcription"/>
    <property type="evidence" value="ECO:0007669"/>
    <property type="project" value="InterPro"/>
</dbReference>
<dbReference type="Gene3D" id="3.90.940.10">
    <property type="match status" value="1"/>
</dbReference>
<keyword evidence="4" id="KW-1185">Reference proteome</keyword>
<reference evidence="3" key="1">
    <citation type="submission" date="2020-08" db="EMBL/GenBank/DDBJ databases">
        <title>Genome public.</title>
        <authorList>
            <person name="Liu C."/>
            <person name="Sun Q."/>
        </authorList>
    </citation>
    <scope>NUCLEOTIDE SEQUENCE</scope>
    <source>
        <strain evidence="3">NSJ-68</strain>
    </source>
</reference>
<dbReference type="AlphaFoldDB" id="A0A923RLH7"/>
<organism evidence="3 4">
    <name type="scientific">Anaerosacchariphilus hominis</name>
    <dbReference type="NCBI Taxonomy" id="2763017"/>
    <lineage>
        <taxon>Bacteria</taxon>
        <taxon>Bacillati</taxon>
        <taxon>Bacillota</taxon>
        <taxon>Clostridia</taxon>
        <taxon>Lachnospirales</taxon>
        <taxon>Lachnospiraceae</taxon>
        <taxon>Anaerosacchariphilus</taxon>
    </lineage>
</organism>
<protein>
    <submittedName>
        <fullName evidence="3">Uncharacterized protein</fullName>
    </submittedName>
</protein>
<gene>
    <name evidence="3" type="ORF">H8S44_00990</name>
</gene>
<dbReference type="RefSeq" id="WP_186872902.1">
    <property type="nucleotide sequence ID" value="NZ_JACOOR010000001.1"/>
</dbReference>
<evidence type="ECO:0000313" key="4">
    <source>
        <dbReference type="Proteomes" id="UP000649345"/>
    </source>
</evidence>
<dbReference type="GO" id="GO:0003899">
    <property type="term" value="F:DNA-directed RNA polymerase activity"/>
    <property type="evidence" value="ECO:0007669"/>
    <property type="project" value="InterPro"/>
</dbReference>
<keyword evidence="2" id="KW-0804">Transcription</keyword>
<dbReference type="EMBL" id="JACOOR010000001">
    <property type="protein sequence ID" value="MBC5658361.1"/>
    <property type="molecule type" value="Genomic_DNA"/>
</dbReference>
<comment type="caution">
    <text evidence="3">The sequence shown here is derived from an EMBL/GenBank/DDBJ whole genome shotgun (WGS) entry which is preliminary data.</text>
</comment>